<sequence>MTQFAHNRTSFDRSNKTLALILNHQHLFSPLDLVVILPPIDPLFIFLNKFNIYGTYPYIISKYLWSLTVNTKLQLWKSFSTRGSLSTSIFSPSNLF</sequence>
<proteinExistence type="predicted"/>
<reference evidence="1" key="2">
    <citation type="submission" date="2023-04" db="EMBL/GenBank/DDBJ databases">
        <authorList>
            <person name="Bruccoleri R.E."/>
            <person name="Oakeley E.J."/>
            <person name="Faust A.-M."/>
            <person name="Dessus-Babus S."/>
            <person name="Altorfer M."/>
            <person name="Burckhardt D."/>
            <person name="Oertli M."/>
            <person name="Naumann U."/>
            <person name="Petersen F."/>
            <person name="Wong J."/>
        </authorList>
    </citation>
    <scope>NUCLEOTIDE SEQUENCE</scope>
    <source>
        <strain evidence="1">GSM-AAB239-AS_SAM_17_03QT</strain>
        <tissue evidence="1">Leaf</tissue>
    </source>
</reference>
<evidence type="ECO:0000313" key="2">
    <source>
        <dbReference type="Proteomes" id="UP001140949"/>
    </source>
</evidence>
<accession>A0AAX6DX33</accession>
<evidence type="ECO:0000313" key="1">
    <source>
        <dbReference type="EMBL" id="KAJ6796358.1"/>
    </source>
</evidence>
<name>A0AAX6DX33_IRIPA</name>
<protein>
    <submittedName>
        <fullName evidence="1">Heat shock 70 kDa protein 16-like</fullName>
    </submittedName>
</protein>
<reference evidence="1" key="1">
    <citation type="journal article" date="2023" name="GigaByte">
        <title>Genome assembly of the bearded iris, Iris pallida Lam.</title>
        <authorList>
            <person name="Bruccoleri R.E."/>
            <person name="Oakeley E.J."/>
            <person name="Faust A.M.E."/>
            <person name="Altorfer M."/>
            <person name="Dessus-Babus S."/>
            <person name="Burckhardt D."/>
            <person name="Oertli M."/>
            <person name="Naumann U."/>
            <person name="Petersen F."/>
            <person name="Wong J."/>
        </authorList>
    </citation>
    <scope>NUCLEOTIDE SEQUENCE</scope>
    <source>
        <strain evidence="1">GSM-AAB239-AS_SAM_17_03QT</strain>
    </source>
</reference>
<comment type="caution">
    <text evidence="1">The sequence shown here is derived from an EMBL/GenBank/DDBJ whole genome shotgun (WGS) entry which is preliminary data.</text>
</comment>
<dbReference type="EMBL" id="JANAVB010041326">
    <property type="protein sequence ID" value="KAJ6796358.1"/>
    <property type="molecule type" value="Genomic_DNA"/>
</dbReference>
<dbReference type="Proteomes" id="UP001140949">
    <property type="component" value="Unassembled WGS sequence"/>
</dbReference>
<keyword evidence="2" id="KW-1185">Reference proteome</keyword>
<keyword evidence="1" id="KW-0346">Stress response</keyword>
<gene>
    <name evidence="1" type="ORF">M6B38_221805</name>
</gene>
<organism evidence="1 2">
    <name type="scientific">Iris pallida</name>
    <name type="common">Sweet iris</name>
    <dbReference type="NCBI Taxonomy" id="29817"/>
    <lineage>
        <taxon>Eukaryota</taxon>
        <taxon>Viridiplantae</taxon>
        <taxon>Streptophyta</taxon>
        <taxon>Embryophyta</taxon>
        <taxon>Tracheophyta</taxon>
        <taxon>Spermatophyta</taxon>
        <taxon>Magnoliopsida</taxon>
        <taxon>Liliopsida</taxon>
        <taxon>Asparagales</taxon>
        <taxon>Iridaceae</taxon>
        <taxon>Iridoideae</taxon>
        <taxon>Irideae</taxon>
        <taxon>Iris</taxon>
    </lineage>
</organism>
<dbReference type="AlphaFoldDB" id="A0AAX6DX33"/>